<name>A0ABY8DLR9_9HYPH</name>
<dbReference type="Gene3D" id="2.30.130.30">
    <property type="entry name" value="Hypothetical protein"/>
    <property type="match status" value="1"/>
</dbReference>
<dbReference type="RefSeq" id="WP_280663792.1">
    <property type="nucleotide sequence ID" value="NZ_CP120375.1"/>
</dbReference>
<protein>
    <submittedName>
        <fullName evidence="2">ASCH domain-containing protein</fullName>
    </submittedName>
</protein>
<dbReference type="SUPFAM" id="SSF88697">
    <property type="entry name" value="PUA domain-like"/>
    <property type="match status" value="1"/>
</dbReference>
<keyword evidence="2" id="KW-0614">Plasmid</keyword>
<dbReference type="InterPro" id="IPR007374">
    <property type="entry name" value="ASCH_domain"/>
</dbReference>
<sequence length="164" mass="17960">MAFHHAKPINQGSLVPSDLKAHLSCEFPDLDAVERHRFVMVADLAELIFSAKKSSTIRFSKGAVEYPSAQELPLFVVGDHREKAAPTCIGALHIGAVCYKTLAELNETDAHKDGFASKADLVDALKRFYGDIQSSDVLSVFEFTLSNRRRPTSLTPAHEHSPAA</sequence>
<dbReference type="InterPro" id="IPR015947">
    <property type="entry name" value="PUA-like_sf"/>
</dbReference>
<dbReference type="SMART" id="SM01022">
    <property type="entry name" value="ASCH"/>
    <property type="match status" value="1"/>
</dbReference>
<gene>
    <name evidence="2" type="ORF">PZN02_006362</name>
</gene>
<organism evidence="2 3">
    <name type="scientific">Sinorhizobium garamanticum</name>
    <dbReference type="NCBI Taxonomy" id="680247"/>
    <lineage>
        <taxon>Bacteria</taxon>
        <taxon>Pseudomonadati</taxon>
        <taxon>Pseudomonadota</taxon>
        <taxon>Alphaproteobacteria</taxon>
        <taxon>Hyphomicrobiales</taxon>
        <taxon>Rhizobiaceae</taxon>
        <taxon>Sinorhizobium/Ensifer group</taxon>
        <taxon>Sinorhizobium</taxon>
    </lineage>
</organism>
<dbReference type="EMBL" id="CP120375">
    <property type="protein sequence ID" value="WEX91835.1"/>
    <property type="molecule type" value="Genomic_DNA"/>
</dbReference>
<feature type="domain" description="ASCH" evidence="1">
    <location>
        <begin position="38"/>
        <end position="147"/>
    </location>
</feature>
<dbReference type="Proteomes" id="UP001229355">
    <property type="component" value="Plasmid unnamed"/>
</dbReference>
<evidence type="ECO:0000259" key="1">
    <source>
        <dbReference type="SMART" id="SM01022"/>
    </source>
</evidence>
<proteinExistence type="predicted"/>
<evidence type="ECO:0000313" key="2">
    <source>
        <dbReference type="EMBL" id="WEX91835.1"/>
    </source>
</evidence>
<evidence type="ECO:0000313" key="3">
    <source>
        <dbReference type="Proteomes" id="UP001229355"/>
    </source>
</evidence>
<dbReference type="Pfam" id="PF04266">
    <property type="entry name" value="ASCH"/>
    <property type="match status" value="1"/>
</dbReference>
<dbReference type="PANTHER" id="PTHR42250:SF1">
    <property type="entry name" value="ASCH DOMAIN-CONTAINING PROTEIN"/>
    <property type="match status" value="1"/>
</dbReference>
<reference evidence="2 3" key="1">
    <citation type="submission" date="2023-03" db="EMBL/GenBank/DDBJ databases">
        <authorList>
            <person name="Kaur S."/>
            <person name="Espinosa-Saiz D."/>
            <person name="Velazquez E."/>
            <person name="Menendez E."/>
            <person name="diCenzo G.C."/>
        </authorList>
    </citation>
    <scope>NUCLEOTIDE SEQUENCE [LARGE SCALE GENOMIC DNA]</scope>
    <source>
        <strain evidence="2 3">LMG 24692</strain>
        <plasmid evidence="2 3">unnamed</plasmid>
    </source>
</reference>
<geneLocation type="plasmid" evidence="2 3">
    <name>unnamed</name>
</geneLocation>
<accession>A0ABY8DLR9</accession>
<dbReference type="PANTHER" id="PTHR42250">
    <property type="entry name" value="ASCH DOMAIN-CONTAINING PROTEIN"/>
    <property type="match status" value="1"/>
</dbReference>
<keyword evidence="3" id="KW-1185">Reference proteome</keyword>